<keyword evidence="4" id="KW-0143">Chaperone</keyword>
<dbReference type="InterPro" id="IPR019805">
    <property type="entry name" value="Heat_shock_protein_90_CS"/>
</dbReference>
<comment type="similarity">
    <text evidence="1">Belongs to the heat shock protein 90 family.</text>
</comment>
<dbReference type="Gene3D" id="3.30.565.10">
    <property type="entry name" value="Histidine kinase-like ATPase, C-terminal domain"/>
    <property type="match status" value="1"/>
</dbReference>
<name>A0A0F3GKM8_9BACT</name>
<keyword evidence="3" id="KW-0067">ATP-binding</keyword>
<accession>A0A0F3GKM8</accession>
<evidence type="ECO:0000256" key="1">
    <source>
        <dbReference type="ARBA" id="ARBA00008239"/>
    </source>
</evidence>
<dbReference type="AlphaFoldDB" id="A0A0F3GKM8"/>
<dbReference type="PATRIC" id="fig|29290.4.peg.7010"/>
<evidence type="ECO:0000256" key="2">
    <source>
        <dbReference type="ARBA" id="ARBA00022741"/>
    </source>
</evidence>
<dbReference type="Pfam" id="PF13589">
    <property type="entry name" value="HATPase_c_3"/>
    <property type="match status" value="1"/>
</dbReference>
<dbReference type="SUPFAM" id="SSF55874">
    <property type="entry name" value="ATPase domain of HSP90 chaperone/DNA topoisomerase II/histidine kinase"/>
    <property type="match status" value="1"/>
</dbReference>
<dbReference type="GO" id="GO:0016887">
    <property type="term" value="F:ATP hydrolysis activity"/>
    <property type="evidence" value="ECO:0007669"/>
    <property type="project" value="InterPro"/>
</dbReference>
<dbReference type="PANTHER" id="PTHR11528">
    <property type="entry name" value="HEAT SHOCK PROTEIN 90 FAMILY MEMBER"/>
    <property type="match status" value="1"/>
</dbReference>
<keyword evidence="2" id="KW-0547">Nucleotide-binding</keyword>
<dbReference type="PRINTS" id="PR00775">
    <property type="entry name" value="HEATSHOCK90"/>
</dbReference>
<dbReference type="GO" id="GO:0005524">
    <property type="term" value="F:ATP binding"/>
    <property type="evidence" value="ECO:0007669"/>
    <property type="project" value="UniProtKB-KW"/>
</dbReference>
<dbReference type="Proteomes" id="UP000033423">
    <property type="component" value="Unassembled WGS sequence"/>
</dbReference>
<keyword evidence="6" id="KW-1185">Reference proteome</keyword>
<protein>
    <submittedName>
        <fullName evidence="5">Heat shock protein 90</fullName>
    </submittedName>
</protein>
<keyword evidence="5" id="KW-0346">Stress response</keyword>
<dbReference type="GO" id="GO:0051082">
    <property type="term" value="F:unfolded protein binding"/>
    <property type="evidence" value="ECO:0007669"/>
    <property type="project" value="InterPro"/>
</dbReference>
<comment type="caution">
    <text evidence="5">The sequence shown here is derived from an EMBL/GenBank/DDBJ whole genome shotgun (WGS) entry which is preliminary data.</text>
</comment>
<organism evidence="5 6">
    <name type="scientific">Candidatus Magnetobacterium bavaricum</name>
    <dbReference type="NCBI Taxonomy" id="29290"/>
    <lineage>
        <taxon>Bacteria</taxon>
        <taxon>Pseudomonadati</taxon>
        <taxon>Nitrospirota</taxon>
        <taxon>Thermodesulfovibrionia</taxon>
        <taxon>Thermodesulfovibrionales</taxon>
        <taxon>Candidatus Magnetobacteriaceae</taxon>
        <taxon>Candidatus Magnetobacterium</taxon>
    </lineage>
</organism>
<dbReference type="InterPro" id="IPR020575">
    <property type="entry name" value="Hsp90_N"/>
</dbReference>
<evidence type="ECO:0000313" key="5">
    <source>
        <dbReference type="EMBL" id="KJU82514.1"/>
    </source>
</evidence>
<dbReference type="InterPro" id="IPR001404">
    <property type="entry name" value="Hsp90_fam"/>
</dbReference>
<evidence type="ECO:0000313" key="6">
    <source>
        <dbReference type="Proteomes" id="UP000033423"/>
    </source>
</evidence>
<proteinExistence type="inferred from homology"/>
<evidence type="ECO:0000256" key="4">
    <source>
        <dbReference type="ARBA" id="ARBA00023186"/>
    </source>
</evidence>
<reference evidence="5 6" key="1">
    <citation type="submission" date="2015-02" db="EMBL/GenBank/DDBJ databases">
        <title>Single-cell genomics of uncultivated deep-branching MTB reveals a conserved set of magnetosome genes.</title>
        <authorList>
            <person name="Kolinko S."/>
            <person name="Richter M."/>
            <person name="Glockner F.O."/>
            <person name="Brachmann A."/>
            <person name="Schuler D."/>
        </authorList>
    </citation>
    <scope>NUCLEOTIDE SEQUENCE [LARGE SCALE GENOMIC DNA]</scope>
    <source>
        <strain evidence="5">TM-1</strain>
    </source>
</reference>
<dbReference type="PROSITE" id="PS00298">
    <property type="entry name" value="HSP90"/>
    <property type="match status" value="1"/>
</dbReference>
<sequence>MTTETLEFKTEVNQLLDLVIHSLYSHKEVFLRELISNASDAIDKRRYESLLNPDLGKDAGDWKIRLTADRDKGTLTISDNGIGMTRQEAIRELGTIARSGTVEFLKSLKDRDVNDNPELIGQFGVGVYSSFMISMCKFVQLNILTTRRVTCLN</sequence>
<dbReference type="GO" id="GO:0140662">
    <property type="term" value="F:ATP-dependent protein folding chaperone"/>
    <property type="evidence" value="ECO:0007669"/>
    <property type="project" value="InterPro"/>
</dbReference>
<evidence type="ECO:0000256" key="3">
    <source>
        <dbReference type="ARBA" id="ARBA00022840"/>
    </source>
</evidence>
<dbReference type="EMBL" id="LACI01002289">
    <property type="protein sequence ID" value="KJU82514.1"/>
    <property type="molecule type" value="Genomic_DNA"/>
</dbReference>
<dbReference type="InterPro" id="IPR036890">
    <property type="entry name" value="HATPase_C_sf"/>
</dbReference>
<gene>
    <name evidence="5" type="ORF">MBAV_005299</name>
</gene>